<feature type="transmembrane region" description="Helical" evidence="1">
    <location>
        <begin position="133"/>
        <end position="159"/>
    </location>
</feature>
<name>A0ABV8X7I6_9LACT</name>
<feature type="transmembrane region" description="Helical" evidence="1">
    <location>
        <begin position="171"/>
        <end position="191"/>
    </location>
</feature>
<organism evidence="2 3">
    <name type="scientific">Chungangia koreensis</name>
    <dbReference type="NCBI Taxonomy" id="752657"/>
    <lineage>
        <taxon>Bacteria</taxon>
        <taxon>Bacillati</taxon>
        <taxon>Bacillota</taxon>
        <taxon>Bacilli</taxon>
        <taxon>Lactobacillales</taxon>
        <taxon>Chungangia</taxon>
    </lineage>
</organism>
<keyword evidence="1" id="KW-1133">Transmembrane helix</keyword>
<feature type="transmembrane region" description="Helical" evidence="1">
    <location>
        <begin position="20"/>
        <end position="37"/>
    </location>
</feature>
<feature type="transmembrane region" description="Helical" evidence="1">
    <location>
        <begin position="99"/>
        <end position="121"/>
    </location>
</feature>
<dbReference type="EMBL" id="JBHSEC010000022">
    <property type="protein sequence ID" value="MFC4411761.1"/>
    <property type="molecule type" value="Genomic_DNA"/>
</dbReference>
<keyword evidence="3" id="KW-1185">Reference proteome</keyword>
<comment type="caution">
    <text evidence="2">The sequence shown here is derived from an EMBL/GenBank/DDBJ whole genome shotgun (WGS) entry which is preliminary data.</text>
</comment>
<gene>
    <name evidence="2" type="ORF">ACFOZY_15330</name>
</gene>
<feature type="transmembrane region" description="Helical" evidence="1">
    <location>
        <begin position="49"/>
        <end position="69"/>
    </location>
</feature>
<reference evidence="3" key="1">
    <citation type="journal article" date="2019" name="Int. J. Syst. Evol. Microbiol.">
        <title>The Global Catalogue of Microorganisms (GCM) 10K type strain sequencing project: providing services to taxonomists for standard genome sequencing and annotation.</title>
        <authorList>
            <consortium name="The Broad Institute Genomics Platform"/>
            <consortium name="The Broad Institute Genome Sequencing Center for Infectious Disease"/>
            <person name="Wu L."/>
            <person name="Ma J."/>
        </authorList>
    </citation>
    <scope>NUCLEOTIDE SEQUENCE [LARGE SCALE GENOMIC DNA]</scope>
    <source>
        <strain evidence="3">CCUG 59778</strain>
    </source>
</reference>
<protein>
    <recommendedName>
        <fullName evidence="4">ABC-2 type transport system permease protein</fullName>
    </recommendedName>
</protein>
<proteinExistence type="predicted"/>
<evidence type="ECO:0000313" key="2">
    <source>
        <dbReference type="EMBL" id="MFC4411761.1"/>
    </source>
</evidence>
<keyword evidence="1" id="KW-0472">Membrane</keyword>
<feature type="transmembrane region" description="Helical" evidence="1">
    <location>
        <begin position="231"/>
        <end position="250"/>
    </location>
</feature>
<evidence type="ECO:0008006" key="4">
    <source>
        <dbReference type="Google" id="ProtNLM"/>
    </source>
</evidence>
<evidence type="ECO:0000256" key="1">
    <source>
        <dbReference type="SAM" id="Phobius"/>
    </source>
</evidence>
<dbReference type="RefSeq" id="WP_378157072.1">
    <property type="nucleotide sequence ID" value="NZ_JBHSEC010000022.1"/>
</dbReference>
<evidence type="ECO:0000313" key="3">
    <source>
        <dbReference type="Proteomes" id="UP001595817"/>
    </source>
</evidence>
<accession>A0ABV8X7I6</accession>
<dbReference type="Proteomes" id="UP001595817">
    <property type="component" value="Unassembled WGS sequence"/>
</dbReference>
<keyword evidence="1" id="KW-0812">Transmembrane</keyword>
<sequence>MKQWKGLMKKEWKTMKVSLYLVLILNVTAVFLIPFLLDEWAGIPRIEVSIVIGFVWLMFQTILAAILLLTSLEKDMKQPELWLHSTASIFKLTGAKYTLSFLITVISITWNGLLLIISVSVGSHQLGVSLGELIQIGIYFAGLSALSTIPYMVIAFFFWTIYQLLKPYLKTFASAVSFLLFLLLPAFLGLLQKFVNQLPRFGELPFPMPNNLAWAMESGGEASFYFESGDIYASDILLIIVLIALVYVGSTKWFEKKVRL</sequence>